<dbReference type="RefSeq" id="WP_197534377.1">
    <property type="nucleotide sequence ID" value="NZ_CP036276.1"/>
</dbReference>
<reference evidence="2 3" key="1">
    <citation type="submission" date="2019-02" db="EMBL/GenBank/DDBJ databases">
        <title>Deep-cultivation of Planctomycetes and their phenomic and genomic characterization uncovers novel biology.</title>
        <authorList>
            <person name="Wiegand S."/>
            <person name="Jogler M."/>
            <person name="Boedeker C."/>
            <person name="Pinto D."/>
            <person name="Vollmers J."/>
            <person name="Rivas-Marin E."/>
            <person name="Kohn T."/>
            <person name="Peeters S.H."/>
            <person name="Heuer A."/>
            <person name="Rast P."/>
            <person name="Oberbeckmann S."/>
            <person name="Bunk B."/>
            <person name="Jeske O."/>
            <person name="Meyerdierks A."/>
            <person name="Storesund J.E."/>
            <person name="Kallscheuer N."/>
            <person name="Luecker S."/>
            <person name="Lage O.M."/>
            <person name="Pohl T."/>
            <person name="Merkel B.J."/>
            <person name="Hornburger P."/>
            <person name="Mueller R.-W."/>
            <person name="Bruemmer F."/>
            <person name="Labrenz M."/>
            <person name="Spormann A.M."/>
            <person name="Op den Camp H."/>
            <person name="Overmann J."/>
            <person name="Amann R."/>
            <person name="Jetten M.S.M."/>
            <person name="Mascher T."/>
            <person name="Medema M.H."/>
            <person name="Devos D.P."/>
            <person name="Kaster A.-K."/>
            <person name="Ovreas L."/>
            <person name="Rohde M."/>
            <person name="Galperin M.Y."/>
            <person name="Jogler C."/>
        </authorList>
    </citation>
    <scope>NUCLEOTIDE SEQUENCE [LARGE SCALE GENOMIC DNA]</scope>
    <source>
        <strain evidence="2 3">Mal52</strain>
    </source>
</reference>
<dbReference type="AlphaFoldDB" id="A0A517ZU85"/>
<proteinExistence type="predicted"/>
<dbReference type="Proteomes" id="UP000319383">
    <property type="component" value="Chromosome"/>
</dbReference>
<evidence type="ECO:0000313" key="3">
    <source>
        <dbReference type="Proteomes" id="UP000319383"/>
    </source>
</evidence>
<accession>A0A517ZU85</accession>
<evidence type="ECO:0000259" key="1">
    <source>
        <dbReference type="Pfam" id="PF24024"/>
    </source>
</evidence>
<gene>
    <name evidence="2" type="ORF">Mal52_45290</name>
</gene>
<feature type="domain" description="DUF7336" evidence="1">
    <location>
        <begin position="11"/>
        <end position="67"/>
    </location>
</feature>
<dbReference type="KEGG" id="sdyn:Mal52_45290"/>
<evidence type="ECO:0000313" key="2">
    <source>
        <dbReference type="EMBL" id="QDU46032.1"/>
    </source>
</evidence>
<sequence length="144" mass="16454">MKSVFTLFHEYERLGRDECKIIGVYATKDEAERAISRLRTQPGFRDWSNGFSIDEYTIGEDHWTEGFSTIVPIYIPMQSDDSNQLVCAHAEWLPGNRFRIIEYPGEVGTDVWQYKPGNVVICEERRVEGTDGCMVAVARANDIA</sequence>
<dbReference type="Pfam" id="PF24024">
    <property type="entry name" value="DUF7336"/>
    <property type="match status" value="1"/>
</dbReference>
<dbReference type="InterPro" id="IPR055760">
    <property type="entry name" value="DUF7336"/>
</dbReference>
<protein>
    <recommendedName>
        <fullName evidence="1">DUF7336 domain-containing protein</fullName>
    </recommendedName>
</protein>
<keyword evidence="3" id="KW-1185">Reference proteome</keyword>
<dbReference type="EMBL" id="CP036276">
    <property type="protein sequence ID" value="QDU46032.1"/>
    <property type="molecule type" value="Genomic_DNA"/>
</dbReference>
<organism evidence="2 3">
    <name type="scientific">Symmachiella dynata</name>
    <dbReference type="NCBI Taxonomy" id="2527995"/>
    <lineage>
        <taxon>Bacteria</taxon>
        <taxon>Pseudomonadati</taxon>
        <taxon>Planctomycetota</taxon>
        <taxon>Planctomycetia</taxon>
        <taxon>Planctomycetales</taxon>
        <taxon>Planctomycetaceae</taxon>
        <taxon>Symmachiella</taxon>
    </lineage>
</organism>
<name>A0A517ZU85_9PLAN</name>